<dbReference type="InterPro" id="IPR032710">
    <property type="entry name" value="NTF2-like_dom_sf"/>
</dbReference>
<dbReference type="InterPro" id="IPR007492">
    <property type="entry name" value="LytTR_DNA-bd_dom"/>
</dbReference>
<proteinExistence type="predicted"/>
<name>A0A921IQE8_9ACTN</name>
<gene>
    <name evidence="3" type="ORF">K8U80_10190</name>
</gene>
<dbReference type="InterPro" id="IPR046947">
    <property type="entry name" value="LytR-like"/>
</dbReference>
<dbReference type="PANTHER" id="PTHR37299:SF1">
    <property type="entry name" value="STAGE 0 SPORULATION PROTEIN A HOMOLOG"/>
    <property type="match status" value="1"/>
</dbReference>
<reference evidence="3" key="2">
    <citation type="submission" date="2021-09" db="EMBL/GenBank/DDBJ databases">
        <authorList>
            <person name="Gilroy R."/>
        </authorList>
    </citation>
    <scope>NUCLEOTIDE SEQUENCE</scope>
    <source>
        <strain evidence="3">ChiGjej2B2-7701</strain>
    </source>
</reference>
<reference evidence="3" key="1">
    <citation type="journal article" date="2021" name="PeerJ">
        <title>Extensive microbial diversity within the chicken gut microbiome revealed by metagenomics and culture.</title>
        <authorList>
            <person name="Gilroy R."/>
            <person name="Ravi A."/>
            <person name="Getino M."/>
            <person name="Pursley I."/>
            <person name="Horton D.L."/>
            <person name="Alikhan N.F."/>
            <person name="Baker D."/>
            <person name="Gharbi K."/>
            <person name="Hall N."/>
            <person name="Watson M."/>
            <person name="Adriaenssens E.M."/>
            <person name="Foster-Nyarko E."/>
            <person name="Jarju S."/>
            <person name="Secka A."/>
            <person name="Antonio M."/>
            <person name="Oren A."/>
            <person name="Chaudhuri R.R."/>
            <person name="La Ragione R."/>
            <person name="Hildebrand F."/>
            <person name="Pallen M.J."/>
        </authorList>
    </citation>
    <scope>NUCLEOTIDE SEQUENCE</scope>
    <source>
        <strain evidence="3">ChiGjej2B2-7701</strain>
    </source>
</reference>
<dbReference type="SUPFAM" id="SSF54427">
    <property type="entry name" value="NTF2-like"/>
    <property type="match status" value="1"/>
</dbReference>
<dbReference type="PROSITE" id="PS50930">
    <property type="entry name" value="HTH_LYTTR"/>
    <property type="match status" value="1"/>
</dbReference>
<dbReference type="EMBL" id="DYVF01000059">
    <property type="protein sequence ID" value="HJG31745.1"/>
    <property type="molecule type" value="Genomic_DNA"/>
</dbReference>
<dbReference type="Pfam" id="PF04397">
    <property type="entry name" value="LytTR"/>
    <property type="match status" value="1"/>
</dbReference>
<dbReference type="GO" id="GO:0000156">
    <property type="term" value="F:phosphorelay response regulator activity"/>
    <property type="evidence" value="ECO:0007669"/>
    <property type="project" value="InterPro"/>
</dbReference>
<dbReference type="SMART" id="SM00850">
    <property type="entry name" value="LytTR"/>
    <property type="match status" value="1"/>
</dbReference>
<feature type="region of interest" description="Disordered" evidence="1">
    <location>
        <begin position="1"/>
        <end position="26"/>
    </location>
</feature>
<dbReference type="GO" id="GO:0003677">
    <property type="term" value="F:DNA binding"/>
    <property type="evidence" value="ECO:0007669"/>
    <property type="project" value="InterPro"/>
</dbReference>
<comment type="caution">
    <text evidence="3">The sequence shown here is derived from an EMBL/GenBank/DDBJ whole genome shotgun (WGS) entry which is preliminary data.</text>
</comment>
<evidence type="ECO:0000256" key="1">
    <source>
        <dbReference type="SAM" id="MobiDB-lite"/>
    </source>
</evidence>
<evidence type="ECO:0000259" key="2">
    <source>
        <dbReference type="PROSITE" id="PS50930"/>
    </source>
</evidence>
<organism evidence="3 4">
    <name type="scientific">Collinsella ihumii</name>
    <dbReference type="NCBI Taxonomy" id="1720204"/>
    <lineage>
        <taxon>Bacteria</taxon>
        <taxon>Bacillati</taxon>
        <taxon>Actinomycetota</taxon>
        <taxon>Coriobacteriia</taxon>
        <taxon>Coriobacteriales</taxon>
        <taxon>Coriobacteriaceae</taxon>
        <taxon>Collinsella</taxon>
    </lineage>
</organism>
<sequence length="305" mass="33589">MAAHTSSYDASHRTPGDAAPASSAGALQREPLEQLPAIVERVIASYYAKDYQPLLDRATSDCIFIGAGNMVFNGRDDMLRQLPEVETAPSIFLRNARFGFVGRPSADATDATVYGTYRLFTGAREPVLLAAKQRITVCCSLVDGIWKAYHVHSSNEWNELVGEDVFPLQISMETYAYVRGILQAGQRAGNLPTRVALGTSKATRYVDPTKVLYIEADGKRSTLHLADGDTITLNVLLNDIQPQLPGTFFRVHRSFVVNAAQVSGIRKFKLELSDGTQIPIPERRYSIVRREMALRVTGGLDPQKS</sequence>
<accession>A0A921IQE8</accession>
<feature type="compositionally biased region" description="Low complexity" evidence="1">
    <location>
        <begin position="16"/>
        <end position="26"/>
    </location>
</feature>
<dbReference type="PANTHER" id="PTHR37299">
    <property type="entry name" value="TRANSCRIPTIONAL REGULATOR-RELATED"/>
    <property type="match status" value="1"/>
</dbReference>
<dbReference type="AlphaFoldDB" id="A0A921IQE8"/>
<dbReference type="Gene3D" id="2.40.50.1020">
    <property type="entry name" value="LytTr DNA-binding domain"/>
    <property type="match status" value="1"/>
</dbReference>
<evidence type="ECO:0000313" key="4">
    <source>
        <dbReference type="Proteomes" id="UP000746751"/>
    </source>
</evidence>
<dbReference type="Proteomes" id="UP000746751">
    <property type="component" value="Unassembled WGS sequence"/>
</dbReference>
<evidence type="ECO:0000313" key="3">
    <source>
        <dbReference type="EMBL" id="HJG31745.1"/>
    </source>
</evidence>
<dbReference type="Gene3D" id="3.10.450.50">
    <property type="match status" value="1"/>
</dbReference>
<protein>
    <submittedName>
        <fullName evidence="3">LytTR family transcriptional regulator</fullName>
    </submittedName>
</protein>
<feature type="domain" description="HTH LytTR-type" evidence="2">
    <location>
        <begin position="205"/>
        <end position="294"/>
    </location>
</feature>